<dbReference type="CDD" id="cd04301">
    <property type="entry name" value="NAT_SF"/>
    <property type="match status" value="1"/>
</dbReference>
<protein>
    <submittedName>
        <fullName evidence="2">GNAT family N-acetyltransferase</fullName>
    </submittedName>
</protein>
<dbReference type="PROSITE" id="PS51186">
    <property type="entry name" value="GNAT"/>
    <property type="match status" value="1"/>
</dbReference>
<feature type="domain" description="N-acetyltransferase" evidence="1">
    <location>
        <begin position="3"/>
        <end position="146"/>
    </location>
</feature>
<dbReference type="RefSeq" id="WP_197115129.1">
    <property type="nucleotide sequence ID" value="NZ_JACBXQ010000002.1"/>
</dbReference>
<dbReference type="InterPro" id="IPR016181">
    <property type="entry name" value="Acyl_CoA_acyltransferase"/>
</dbReference>
<dbReference type="InterPro" id="IPR000182">
    <property type="entry name" value="GNAT_dom"/>
</dbReference>
<evidence type="ECO:0000313" key="3">
    <source>
        <dbReference type="Proteomes" id="UP000721415"/>
    </source>
</evidence>
<name>A0ABS0LPY4_9LACT</name>
<proteinExistence type="predicted"/>
<dbReference type="Gene3D" id="3.40.630.30">
    <property type="match status" value="1"/>
</dbReference>
<organism evidence="2 3">
    <name type="scientific">Facklamia lactis</name>
    <dbReference type="NCBI Taxonomy" id="2749967"/>
    <lineage>
        <taxon>Bacteria</taxon>
        <taxon>Bacillati</taxon>
        <taxon>Bacillota</taxon>
        <taxon>Bacilli</taxon>
        <taxon>Lactobacillales</taxon>
        <taxon>Aerococcaceae</taxon>
        <taxon>Facklamia</taxon>
    </lineage>
</organism>
<accession>A0ABS0LPY4</accession>
<gene>
    <name evidence="2" type="ORF">HZY91_04835</name>
</gene>
<keyword evidence="3" id="KW-1185">Reference proteome</keyword>
<comment type="caution">
    <text evidence="2">The sequence shown here is derived from an EMBL/GenBank/DDBJ whole genome shotgun (WGS) entry which is preliminary data.</text>
</comment>
<sequence length="147" mass="17797">MNITFRKCNESDLNFILRLKEKCFKWYIEKIYDWELNKQIQLTQDEMNKNLDDMNIIIGDGEDIGLITYWFDETGDMCLGMYAIMPEFQSKGIGSQILKELITKYKNERIYLKTYRENRAIIFYKRLGFEKYDETATHWLMEKLPEL</sequence>
<dbReference type="Proteomes" id="UP000721415">
    <property type="component" value="Unassembled WGS sequence"/>
</dbReference>
<dbReference type="EMBL" id="JACBXQ010000002">
    <property type="protein sequence ID" value="MBG9986218.1"/>
    <property type="molecule type" value="Genomic_DNA"/>
</dbReference>
<reference evidence="2 3" key="1">
    <citation type="submission" date="2020-07" db="EMBL/GenBank/DDBJ databases">
        <title>Facklamia lactis sp. nov., isolated from raw milk.</title>
        <authorList>
            <person name="Doll E.V."/>
            <person name="Huptas C."/>
            <person name="Staib L."/>
            <person name="Wenning M."/>
            <person name="Scherer S."/>
        </authorList>
    </citation>
    <scope>NUCLEOTIDE SEQUENCE [LARGE SCALE GENOMIC DNA]</scope>
    <source>
        <strain evidence="2 3">DSM 111018</strain>
    </source>
</reference>
<evidence type="ECO:0000259" key="1">
    <source>
        <dbReference type="PROSITE" id="PS51186"/>
    </source>
</evidence>
<dbReference type="Pfam" id="PF13508">
    <property type="entry name" value="Acetyltransf_7"/>
    <property type="match status" value="1"/>
</dbReference>
<dbReference type="PANTHER" id="PTHR43617">
    <property type="entry name" value="L-AMINO ACID N-ACETYLTRANSFERASE"/>
    <property type="match status" value="1"/>
</dbReference>
<dbReference type="SUPFAM" id="SSF55729">
    <property type="entry name" value="Acyl-CoA N-acyltransferases (Nat)"/>
    <property type="match status" value="1"/>
</dbReference>
<dbReference type="InterPro" id="IPR050276">
    <property type="entry name" value="MshD_Acetyltransferase"/>
</dbReference>
<evidence type="ECO:0000313" key="2">
    <source>
        <dbReference type="EMBL" id="MBG9986218.1"/>
    </source>
</evidence>